<dbReference type="Gene3D" id="1.25.40.10">
    <property type="entry name" value="Tetratricopeptide repeat domain"/>
    <property type="match status" value="2"/>
</dbReference>
<evidence type="ECO:0000256" key="1">
    <source>
        <dbReference type="ARBA" id="ARBA00022679"/>
    </source>
</evidence>
<proteinExistence type="predicted"/>
<dbReference type="Proteomes" id="UP001201463">
    <property type="component" value="Unassembled WGS sequence"/>
</dbReference>
<evidence type="ECO:0000256" key="6">
    <source>
        <dbReference type="SAM" id="MobiDB-lite"/>
    </source>
</evidence>
<keyword evidence="1" id="KW-0808">Transferase</keyword>
<dbReference type="InterPro" id="IPR011990">
    <property type="entry name" value="TPR-like_helical_dom_sf"/>
</dbReference>
<evidence type="ECO:0000256" key="3">
    <source>
        <dbReference type="ARBA" id="ARBA00022777"/>
    </source>
</evidence>
<feature type="transmembrane region" description="Helical" evidence="7">
    <location>
        <begin position="405"/>
        <end position="427"/>
    </location>
</feature>
<keyword evidence="10" id="KW-1185">Reference proteome</keyword>
<dbReference type="PROSITE" id="PS00108">
    <property type="entry name" value="PROTEIN_KINASE_ST"/>
    <property type="match status" value="1"/>
</dbReference>
<evidence type="ECO:0000256" key="7">
    <source>
        <dbReference type="SAM" id="Phobius"/>
    </source>
</evidence>
<accession>A0ABS8XJQ7</accession>
<dbReference type="SUPFAM" id="SSF56112">
    <property type="entry name" value="Protein kinase-like (PK-like)"/>
    <property type="match status" value="1"/>
</dbReference>
<dbReference type="InterPro" id="IPR000719">
    <property type="entry name" value="Prot_kinase_dom"/>
</dbReference>
<dbReference type="PROSITE" id="PS00107">
    <property type="entry name" value="PROTEIN_KINASE_ATP"/>
    <property type="match status" value="1"/>
</dbReference>
<comment type="caution">
    <text evidence="9">The sequence shown here is derived from an EMBL/GenBank/DDBJ whole genome shotgun (WGS) entry which is preliminary data.</text>
</comment>
<dbReference type="RefSeq" id="WP_233393674.1">
    <property type="nucleotide sequence ID" value="NZ_JAJTWT010000007.1"/>
</dbReference>
<gene>
    <name evidence="9" type="ORF">LXT12_18045</name>
</gene>
<keyword evidence="4 5" id="KW-0067">ATP-binding</keyword>
<evidence type="ECO:0000256" key="5">
    <source>
        <dbReference type="PROSITE-ProRule" id="PRU10141"/>
    </source>
</evidence>
<dbReference type="SMART" id="SM00220">
    <property type="entry name" value="S_TKc"/>
    <property type="match status" value="1"/>
</dbReference>
<dbReference type="Gene3D" id="1.10.510.10">
    <property type="entry name" value="Transferase(Phosphotransferase) domain 1"/>
    <property type="match status" value="1"/>
</dbReference>
<feature type="region of interest" description="Disordered" evidence="6">
    <location>
        <begin position="319"/>
        <end position="345"/>
    </location>
</feature>
<organism evidence="9 10">
    <name type="scientific">Pelomonas caseinilytica</name>
    <dbReference type="NCBI Taxonomy" id="2906763"/>
    <lineage>
        <taxon>Bacteria</taxon>
        <taxon>Pseudomonadati</taxon>
        <taxon>Pseudomonadota</taxon>
        <taxon>Betaproteobacteria</taxon>
        <taxon>Burkholderiales</taxon>
        <taxon>Sphaerotilaceae</taxon>
        <taxon>Roseateles</taxon>
    </lineage>
</organism>
<evidence type="ECO:0000259" key="8">
    <source>
        <dbReference type="PROSITE" id="PS50011"/>
    </source>
</evidence>
<reference evidence="9 10" key="1">
    <citation type="submission" date="2021-12" db="EMBL/GenBank/DDBJ databases">
        <title>Genome seq of p7.</title>
        <authorList>
            <person name="Seo T."/>
        </authorList>
    </citation>
    <scope>NUCLEOTIDE SEQUENCE [LARGE SCALE GENOMIC DNA]</scope>
    <source>
        <strain evidence="9 10">P7</strain>
    </source>
</reference>
<dbReference type="PANTHER" id="PTHR43289">
    <property type="entry name" value="MITOGEN-ACTIVATED PROTEIN KINASE KINASE KINASE 20-RELATED"/>
    <property type="match status" value="1"/>
</dbReference>
<keyword evidence="3 9" id="KW-0418">Kinase</keyword>
<evidence type="ECO:0000256" key="2">
    <source>
        <dbReference type="ARBA" id="ARBA00022741"/>
    </source>
</evidence>
<dbReference type="InterPro" id="IPR011009">
    <property type="entry name" value="Kinase-like_dom_sf"/>
</dbReference>
<dbReference type="Gene3D" id="3.30.200.20">
    <property type="entry name" value="Phosphorylase Kinase, domain 1"/>
    <property type="match status" value="1"/>
</dbReference>
<feature type="domain" description="Protein kinase" evidence="8">
    <location>
        <begin position="95"/>
        <end position="381"/>
    </location>
</feature>
<keyword evidence="9" id="KW-0723">Serine/threonine-protein kinase</keyword>
<dbReference type="InterPro" id="IPR017441">
    <property type="entry name" value="Protein_kinase_ATP_BS"/>
</dbReference>
<keyword evidence="7" id="KW-0472">Membrane</keyword>
<dbReference type="PANTHER" id="PTHR43289:SF34">
    <property type="entry name" value="SERINE_THREONINE-PROTEIN KINASE YBDM-RELATED"/>
    <property type="match status" value="1"/>
</dbReference>
<sequence length="921" mass="99921">MKPGLQAADWQQLSALFDELVELPAAVRAERLAALQPPELAARLARMLASLPEEDEDATVLVDVPGYNTRLVAALSEPTLSATTPPQPGDRLGAWCLAELLGEGGMGQVWRAERADGLYQGEAAIKLLRGDRAGPGLGARFARERALLGRLTHPGIARMLDAGEQDGRAYLVLEYVPGRTLSEHVREHDLGLVERVQLLLEVARAVEHAHAQLIVHRDLKPGNVMVDERGRAKLLDFGIAGLLDDSGHQADHQLTQITGRRLTPAYAAPEQITGEAVGVASDIYSLGVMLYELASGELPFGKRGLSRTALEHAVLHGQARRITRTTGSGDGPETDAGPGRPHDADRAAGDLEAVAAKALRKNPAERYATVGAFIDDLEHWLSQRPVSVRAEDWRHRVRLWLRRNAALAAGTALVFVALTAGLAVSLWQRSQAQAAARQSEAVTRFLTELLSSANPDKHGGHIPNVLELLERSRAELPQRFADDPVTHARVLEVMGDTYADMNRFDIAIPLAEELVGLTQRLWGDDDPATLRALRLRLRLDTSLSSPLGVIARGEPLLAALERQGADLSDRLELLYQLIVAYAQAGRVDDAERVRAEAWPLVLKLFPATSFDAQYFNTYVYHLRVAQGRLADAEKLMLDLGPAIANAPPQRARFVLQLRRHLWNVQARLGRPAATAAAAQAIVADAEALLGPGNVTAQRMRFDLARQLAERGQWGEALAVHEALAAHVHAGDPPGLRLPLDAAALLARVLAGQTQGAAAEVQRLTEALRPSPLLTGPNWVEATGRVVRAALALQRPDLAGAALAPLQDLEAQPWLQRHAALQSQIAQWQGELARQRGAALSSLEPLRRREAYLDSLPQPQGLPHWAAQLDLALSLRRAGQPVAEALARADALRPAWLPAHPLDGLRRELEQPAAPGAWDGRF</sequence>
<feature type="binding site" evidence="5">
    <location>
        <position position="126"/>
    </location>
    <ligand>
        <name>ATP</name>
        <dbReference type="ChEBI" id="CHEBI:30616"/>
    </ligand>
</feature>
<evidence type="ECO:0000313" key="9">
    <source>
        <dbReference type="EMBL" id="MCE4539157.1"/>
    </source>
</evidence>
<dbReference type="InterPro" id="IPR008271">
    <property type="entry name" value="Ser/Thr_kinase_AS"/>
</dbReference>
<dbReference type="GO" id="GO:0004674">
    <property type="term" value="F:protein serine/threonine kinase activity"/>
    <property type="evidence" value="ECO:0007669"/>
    <property type="project" value="UniProtKB-KW"/>
</dbReference>
<dbReference type="CDD" id="cd14014">
    <property type="entry name" value="STKc_PknB_like"/>
    <property type="match status" value="1"/>
</dbReference>
<keyword evidence="2 5" id="KW-0547">Nucleotide-binding</keyword>
<keyword evidence="7" id="KW-0812">Transmembrane</keyword>
<keyword evidence="7" id="KW-1133">Transmembrane helix</keyword>
<evidence type="ECO:0000313" key="10">
    <source>
        <dbReference type="Proteomes" id="UP001201463"/>
    </source>
</evidence>
<dbReference type="PROSITE" id="PS50011">
    <property type="entry name" value="PROTEIN_KINASE_DOM"/>
    <property type="match status" value="1"/>
</dbReference>
<name>A0ABS8XJQ7_9BURK</name>
<protein>
    <submittedName>
        <fullName evidence="9">Serine/threonine protein kinase</fullName>
    </submittedName>
</protein>
<dbReference type="SUPFAM" id="SSF48452">
    <property type="entry name" value="TPR-like"/>
    <property type="match status" value="1"/>
</dbReference>
<dbReference type="EMBL" id="JAJTWT010000007">
    <property type="protein sequence ID" value="MCE4539157.1"/>
    <property type="molecule type" value="Genomic_DNA"/>
</dbReference>
<evidence type="ECO:0000256" key="4">
    <source>
        <dbReference type="ARBA" id="ARBA00022840"/>
    </source>
</evidence>
<dbReference type="Pfam" id="PF00069">
    <property type="entry name" value="Pkinase"/>
    <property type="match status" value="1"/>
</dbReference>